<gene>
    <name evidence="4" type="ORF">LTR16_000711</name>
</gene>
<feature type="compositionally biased region" description="Basic and acidic residues" evidence="1">
    <location>
        <begin position="125"/>
        <end position="134"/>
    </location>
</feature>
<sequence>MEASSLFDFMDKEPLRINIADDSTSSSEYAGSDGGSAQTLATSSTRSTVSSSASVGKLSSAGSLASQERVLSDSGISVRGSSPDPAESSRRFKRLPSAQDINPVQRKSVGLHGSPLSEASSDSAGYKDEPGRDEQLVEQLQNQERGLRQHMYYDSQPQHAPYVHPTHDRRRSSSSQTHQSCPLPQMSLSSYFTQAPPMEHSSVVAQQPLHAPQPHVQLPPHLSRAPPVPDAPDLSKTTIAGYELLAHKLSESSETRPGVAPSFKPVYRKFEQLNHRILLHLQDEISELEEELRRLDEHVARFGDGTDDGIEDGPRHAPSRRSERRSENPWYHSRVHLLGQIFMKIDQYNKALTSYNGMVASLDPARAEDIQLYQAWIAKHAPIDETETRFLNHESDLLCIARANDRGHPDNVAKSAVVCLPVILLVPLLAFSIIPGFLGRLFVPSILVIGATVLLSTSAKQIVAPREWIACTGVYLATMAIIAATLG</sequence>
<feature type="region of interest" description="Disordered" evidence="1">
    <location>
        <begin position="302"/>
        <end position="327"/>
    </location>
</feature>
<evidence type="ECO:0000256" key="2">
    <source>
        <dbReference type="SAM" id="Phobius"/>
    </source>
</evidence>
<comment type="caution">
    <text evidence="4">The sequence shown here is derived from an EMBL/GenBank/DDBJ whole genome shotgun (WGS) entry which is preliminary data.</text>
</comment>
<keyword evidence="5" id="KW-1185">Reference proteome</keyword>
<keyword evidence="2" id="KW-1133">Transmembrane helix</keyword>
<feature type="region of interest" description="Disordered" evidence="1">
    <location>
        <begin position="157"/>
        <end position="184"/>
    </location>
</feature>
<feature type="transmembrane region" description="Helical" evidence="2">
    <location>
        <begin position="437"/>
        <end position="456"/>
    </location>
</feature>
<feature type="region of interest" description="Disordered" evidence="1">
    <location>
        <begin position="212"/>
        <end position="235"/>
    </location>
</feature>
<evidence type="ECO:0000259" key="3">
    <source>
        <dbReference type="Pfam" id="PF20237"/>
    </source>
</evidence>
<reference evidence="4 5" key="1">
    <citation type="submission" date="2023-08" db="EMBL/GenBank/DDBJ databases">
        <title>Black Yeasts Isolated from many extreme environments.</title>
        <authorList>
            <person name="Coleine C."/>
            <person name="Stajich J.E."/>
            <person name="Selbmann L."/>
        </authorList>
    </citation>
    <scope>NUCLEOTIDE SEQUENCE [LARGE SCALE GENOMIC DNA]</scope>
    <source>
        <strain evidence="4 5">CCFEE 536</strain>
    </source>
</reference>
<feature type="domain" description="DUF6594" evidence="3">
    <location>
        <begin position="242"/>
        <end position="403"/>
    </location>
</feature>
<dbReference type="InterPro" id="IPR046529">
    <property type="entry name" value="DUF6594"/>
</dbReference>
<organism evidence="4 5">
    <name type="scientific">Cryomyces antarcticus</name>
    <dbReference type="NCBI Taxonomy" id="329879"/>
    <lineage>
        <taxon>Eukaryota</taxon>
        <taxon>Fungi</taxon>
        <taxon>Dikarya</taxon>
        <taxon>Ascomycota</taxon>
        <taxon>Pezizomycotina</taxon>
        <taxon>Dothideomycetes</taxon>
        <taxon>Dothideomycetes incertae sedis</taxon>
        <taxon>Cryomyces</taxon>
    </lineage>
</organism>
<accession>A0ABR0MAQ7</accession>
<feature type="compositionally biased region" description="Basic and acidic residues" evidence="1">
    <location>
        <begin position="312"/>
        <end position="327"/>
    </location>
</feature>
<evidence type="ECO:0000256" key="1">
    <source>
        <dbReference type="SAM" id="MobiDB-lite"/>
    </source>
</evidence>
<evidence type="ECO:0000313" key="5">
    <source>
        <dbReference type="Proteomes" id="UP001357485"/>
    </source>
</evidence>
<keyword evidence="2" id="KW-0812">Transmembrane</keyword>
<keyword evidence="2" id="KW-0472">Membrane</keyword>
<evidence type="ECO:0000313" key="4">
    <source>
        <dbReference type="EMBL" id="KAK5295728.1"/>
    </source>
</evidence>
<dbReference type="PANTHER" id="PTHR34502:SF6">
    <property type="entry name" value="DUF6594 DOMAIN-CONTAINING PROTEIN"/>
    <property type="match status" value="1"/>
</dbReference>
<feature type="compositionally biased region" description="Low complexity" evidence="1">
    <location>
        <begin position="39"/>
        <end position="66"/>
    </location>
</feature>
<proteinExistence type="predicted"/>
<feature type="region of interest" description="Disordered" evidence="1">
    <location>
        <begin position="18"/>
        <end position="134"/>
    </location>
</feature>
<dbReference type="EMBL" id="JAVRRA010000023">
    <property type="protein sequence ID" value="KAK5295728.1"/>
    <property type="molecule type" value="Genomic_DNA"/>
</dbReference>
<dbReference type="PANTHER" id="PTHR34502">
    <property type="entry name" value="DUF6594 DOMAIN-CONTAINING PROTEIN-RELATED"/>
    <property type="match status" value="1"/>
</dbReference>
<protein>
    <recommendedName>
        <fullName evidence="3">DUF6594 domain-containing protein</fullName>
    </recommendedName>
</protein>
<feature type="transmembrane region" description="Helical" evidence="2">
    <location>
        <begin position="468"/>
        <end position="486"/>
    </location>
</feature>
<dbReference type="Proteomes" id="UP001357485">
    <property type="component" value="Unassembled WGS sequence"/>
</dbReference>
<name>A0ABR0MAQ7_9PEZI</name>
<dbReference type="Pfam" id="PF20237">
    <property type="entry name" value="DUF6594"/>
    <property type="match status" value="1"/>
</dbReference>